<feature type="compositionally biased region" description="Basic and acidic residues" evidence="13">
    <location>
        <begin position="204"/>
        <end position="220"/>
    </location>
</feature>
<reference evidence="15 16" key="1">
    <citation type="submission" date="2016-04" db="EMBL/GenBank/DDBJ databases">
        <title>The genome of Intoshia linei affirms orthonectids as highly simplified spiralians.</title>
        <authorList>
            <person name="Mikhailov K.V."/>
            <person name="Slusarev G.S."/>
            <person name="Nikitin M.A."/>
            <person name="Logacheva M.D."/>
            <person name="Penin A."/>
            <person name="Aleoshin V."/>
            <person name="Panchin Y.V."/>
        </authorList>
    </citation>
    <scope>NUCLEOTIDE SEQUENCE [LARGE SCALE GENOMIC DNA]</scope>
    <source>
        <strain evidence="15">Intl2013</strain>
        <tissue evidence="15">Whole animal</tissue>
    </source>
</reference>
<comment type="caution">
    <text evidence="15">The sequence shown here is derived from an EMBL/GenBank/DDBJ whole genome shotgun (WGS) entry which is preliminary data.</text>
</comment>
<dbReference type="GO" id="GO:0005634">
    <property type="term" value="C:nucleus"/>
    <property type="evidence" value="ECO:0007669"/>
    <property type="project" value="UniProtKB-SubCell"/>
</dbReference>
<accession>A0A177BBH0</accession>
<dbReference type="PANTHER" id="PTHR12999:SF17">
    <property type="entry name" value="ZINC FINGER RAN-BINDING DOMAIN-CONTAINING PROTEIN 2"/>
    <property type="match status" value="1"/>
</dbReference>
<keyword evidence="16" id="KW-1185">Reference proteome</keyword>
<dbReference type="GO" id="GO:0001530">
    <property type="term" value="F:lipopolysaccharide binding"/>
    <property type="evidence" value="ECO:0007669"/>
    <property type="project" value="TreeGrafter"/>
</dbReference>
<evidence type="ECO:0000313" key="15">
    <source>
        <dbReference type="EMBL" id="OAF70982.1"/>
    </source>
</evidence>
<dbReference type="PIRSF" id="PIRSF037956">
    <property type="entry name" value="UCP037956_ZnF_Ran"/>
    <property type="match status" value="1"/>
</dbReference>
<feature type="compositionally biased region" description="Polar residues" evidence="13">
    <location>
        <begin position="192"/>
        <end position="203"/>
    </location>
</feature>
<keyword evidence="5" id="KW-0677">Repeat</keyword>
<evidence type="ECO:0000256" key="10">
    <source>
        <dbReference type="ARBA" id="ARBA00025731"/>
    </source>
</evidence>
<comment type="subcellular location">
    <subcellularLocation>
        <location evidence="1 11">Nucleus</location>
    </subcellularLocation>
</comment>
<dbReference type="GO" id="GO:0003723">
    <property type="term" value="F:RNA binding"/>
    <property type="evidence" value="ECO:0007669"/>
    <property type="project" value="UniProtKB-KW"/>
</dbReference>
<feature type="compositionally biased region" description="Acidic residues" evidence="13">
    <location>
        <begin position="163"/>
        <end position="173"/>
    </location>
</feature>
<evidence type="ECO:0000256" key="6">
    <source>
        <dbReference type="ARBA" id="ARBA00022771"/>
    </source>
</evidence>
<evidence type="ECO:0000256" key="7">
    <source>
        <dbReference type="ARBA" id="ARBA00022833"/>
    </source>
</evidence>
<evidence type="ECO:0000256" key="13">
    <source>
        <dbReference type="SAM" id="MobiDB-lite"/>
    </source>
</evidence>
<dbReference type="OrthoDB" id="1878647at2759"/>
<dbReference type="EMBL" id="LWCA01000092">
    <property type="protein sequence ID" value="OAF70982.1"/>
    <property type="molecule type" value="Genomic_DNA"/>
</dbReference>
<dbReference type="InterPro" id="IPR036443">
    <property type="entry name" value="Znf_RanBP2_sf"/>
</dbReference>
<evidence type="ECO:0000256" key="2">
    <source>
        <dbReference type="ARBA" id="ARBA00017543"/>
    </source>
</evidence>
<dbReference type="PROSITE" id="PS50199">
    <property type="entry name" value="ZF_RANBP2_2"/>
    <property type="match status" value="2"/>
</dbReference>
<dbReference type="PROSITE" id="PS01358">
    <property type="entry name" value="ZF_RANBP2_1"/>
    <property type="match status" value="2"/>
</dbReference>
<dbReference type="GO" id="GO:0008270">
    <property type="term" value="F:zinc ion binding"/>
    <property type="evidence" value="ECO:0007669"/>
    <property type="project" value="UniProtKB-KW"/>
</dbReference>
<evidence type="ECO:0000313" key="16">
    <source>
        <dbReference type="Proteomes" id="UP000078046"/>
    </source>
</evidence>
<evidence type="ECO:0000256" key="8">
    <source>
        <dbReference type="ARBA" id="ARBA00022884"/>
    </source>
</evidence>
<dbReference type="GO" id="GO:0006396">
    <property type="term" value="P:RNA processing"/>
    <property type="evidence" value="ECO:0007669"/>
    <property type="project" value="InterPro"/>
</dbReference>
<feature type="compositionally biased region" description="Basic and acidic residues" evidence="13">
    <location>
        <begin position="142"/>
        <end position="156"/>
    </location>
</feature>
<feature type="domain" description="RanBP2-type" evidence="14">
    <location>
        <begin position="61"/>
        <end position="90"/>
    </location>
</feature>
<dbReference type="SMART" id="SM00547">
    <property type="entry name" value="ZnF_RBZ"/>
    <property type="match status" value="2"/>
</dbReference>
<keyword evidence="4 11" id="KW-0479">Metal-binding</keyword>
<proteinExistence type="inferred from homology"/>
<evidence type="ECO:0000256" key="5">
    <source>
        <dbReference type="ARBA" id="ARBA00022737"/>
    </source>
</evidence>
<dbReference type="InterPro" id="IPR017337">
    <property type="entry name" value="ZRANB2"/>
</dbReference>
<keyword evidence="7 11" id="KW-0862">Zinc</keyword>
<keyword evidence="6 12" id="KW-0863">Zinc-finger</keyword>
<evidence type="ECO:0000256" key="12">
    <source>
        <dbReference type="PROSITE-ProRule" id="PRU00322"/>
    </source>
</evidence>
<dbReference type="Pfam" id="PF00641">
    <property type="entry name" value="Zn_ribbon_RanBP"/>
    <property type="match status" value="2"/>
</dbReference>
<protein>
    <recommendedName>
        <fullName evidence="2 11">Zinc finger Ran-binding domain-containing protein 2</fullName>
    </recommendedName>
</protein>
<feature type="domain" description="RanBP2-type" evidence="14">
    <location>
        <begin position="7"/>
        <end position="38"/>
    </location>
</feature>
<dbReference type="InterPro" id="IPR001876">
    <property type="entry name" value="Znf_RanBP2"/>
</dbReference>
<keyword evidence="8 11" id="KW-0694">RNA-binding</keyword>
<dbReference type="Proteomes" id="UP000078046">
    <property type="component" value="Unassembled WGS sequence"/>
</dbReference>
<dbReference type="Gene3D" id="4.10.1060.10">
    <property type="entry name" value="Zinc finger, RanBP2-type"/>
    <property type="match status" value="2"/>
</dbReference>
<dbReference type="AlphaFoldDB" id="A0A177BBH0"/>
<keyword evidence="3" id="KW-0597">Phosphoprotein</keyword>
<evidence type="ECO:0000256" key="3">
    <source>
        <dbReference type="ARBA" id="ARBA00022553"/>
    </source>
</evidence>
<sequence length="243" mass="28177">MKKFRQSPGDWKCPDEDCGNINFSKRLECNRCGKDKPYVQEKKKDGKVGQKFAIRSNGLFSAEDWQCKGCGNINWAKRNTCNVCNKNRFEKPENRTGIGGGYCERDDNVEYNNHDDTMDTYDEFGLIKKKYRKKDDAPVVVNDMKRNEDIPSESEHSSNMGDYDFDDMSESDTETEKIKETDESVVVETKKIQSATQDFPKTSESTEKDFQECRLNDTHTRSRSRSPLMQRETLNMDSEKQKC</sequence>
<gene>
    <name evidence="15" type="ORF">A3Q56_01265</name>
</gene>
<comment type="similarity">
    <text evidence="10 11">Belongs to the ZRANB2 family.</text>
</comment>
<dbReference type="SUPFAM" id="SSF90209">
    <property type="entry name" value="Ran binding protein zinc finger-like"/>
    <property type="match status" value="2"/>
</dbReference>
<evidence type="ECO:0000259" key="14">
    <source>
        <dbReference type="PROSITE" id="PS50199"/>
    </source>
</evidence>
<evidence type="ECO:0000256" key="9">
    <source>
        <dbReference type="ARBA" id="ARBA00023242"/>
    </source>
</evidence>
<dbReference type="FunFam" id="4.10.1060.10:FF:000004">
    <property type="entry name" value="Zinc finger Ran-binding domain-containing protein 2"/>
    <property type="match status" value="1"/>
</dbReference>
<feature type="region of interest" description="Disordered" evidence="13">
    <location>
        <begin position="142"/>
        <end position="243"/>
    </location>
</feature>
<keyword evidence="9 11" id="KW-0539">Nucleus</keyword>
<evidence type="ECO:0000256" key="11">
    <source>
        <dbReference type="PIRNR" id="PIRNR037956"/>
    </source>
</evidence>
<evidence type="ECO:0000256" key="1">
    <source>
        <dbReference type="ARBA" id="ARBA00004123"/>
    </source>
</evidence>
<name>A0A177BBH0_9BILA</name>
<organism evidence="15 16">
    <name type="scientific">Intoshia linei</name>
    <dbReference type="NCBI Taxonomy" id="1819745"/>
    <lineage>
        <taxon>Eukaryota</taxon>
        <taxon>Metazoa</taxon>
        <taxon>Spiralia</taxon>
        <taxon>Lophotrochozoa</taxon>
        <taxon>Mesozoa</taxon>
        <taxon>Orthonectida</taxon>
        <taxon>Rhopaluridae</taxon>
        <taxon>Intoshia</taxon>
    </lineage>
</organism>
<evidence type="ECO:0000256" key="4">
    <source>
        <dbReference type="ARBA" id="ARBA00022723"/>
    </source>
</evidence>
<dbReference type="PANTHER" id="PTHR12999">
    <property type="entry name" value="ZINC FINGER RAN-BINDING DOMAIN-CONTAINING PROTEIN 2 ZRANB2-RELATED"/>
    <property type="match status" value="1"/>
</dbReference>